<dbReference type="EMBL" id="JALEMU010000019">
    <property type="protein sequence ID" value="MCI5754843.1"/>
    <property type="molecule type" value="Genomic_DNA"/>
</dbReference>
<comment type="similarity">
    <text evidence="1 6">Belongs to the glycosyl hydrolase 43 family.</text>
</comment>
<evidence type="ECO:0000256" key="2">
    <source>
        <dbReference type="ARBA" id="ARBA00022651"/>
    </source>
</evidence>
<keyword evidence="5 6" id="KW-0326">Glycosidase</keyword>
<dbReference type="Gene3D" id="2.115.10.20">
    <property type="entry name" value="Glycosyl hydrolase domain, family 43"/>
    <property type="match status" value="1"/>
</dbReference>
<dbReference type="InterPro" id="IPR023296">
    <property type="entry name" value="Glyco_hydro_beta-prop_sf"/>
</dbReference>
<comment type="caution">
    <text evidence="7">The sequence shown here is derived from an EMBL/GenBank/DDBJ whole genome shotgun (WGS) entry which is preliminary data.</text>
</comment>
<keyword evidence="4" id="KW-0119">Carbohydrate metabolism</keyword>
<keyword evidence="2" id="KW-0624">Polysaccharide degradation</keyword>
<dbReference type="Proteomes" id="UP001139365">
    <property type="component" value="Unassembled WGS sequence"/>
</dbReference>
<dbReference type="InterPro" id="IPR008979">
    <property type="entry name" value="Galactose-bd-like_sf"/>
</dbReference>
<keyword evidence="3 6" id="KW-0378">Hydrolase</keyword>
<evidence type="ECO:0000256" key="6">
    <source>
        <dbReference type="RuleBase" id="RU361187"/>
    </source>
</evidence>
<organism evidence="7 8">
    <name type="scientific">Candidatus Colimorpha enterica</name>
    <dbReference type="NCBI Taxonomy" id="3083063"/>
    <lineage>
        <taxon>Bacteria</taxon>
        <taxon>Pseudomonadati</taxon>
        <taxon>Bacteroidota</taxon>
        <taxon>Bacteroidia</taxon>
        <taxon>Bacteroidales</taxon>
        <taxon>Candidatus Colimorpha</taxon>
    </lineage>
</organism>
<evidence type="ECO:0000313" key="7">
    <source>
        <dbReference type="EMBL" id="MCI5754843.1"/>
    </source>
</evidence>
<dbReference type="SUPFAM" id="SSF75005">
    <property type="entry name" value="Arabinanase/levansucrase/invertase"/>
    <property type="match status" value="1"/>
</dbReference>
<gene>
    <name evidence="7" type="ORF">MR241_00930</name>
</gene>
<evidence type="ECO:0000256" key="5">
    <source>
        <dbReference type="ARBA" id="ARBA00023295"/>
    </source>
</evidence>
<name>A0AAE3FFF1_9BACT</name>
<evidence type="ECO:0000256" key="3">
    <source>
        <dbReference type="ARBA" id="ARBA00022801"/>
    </source>
</evidence>
<dbReference type="Pfam" id="PF04616">
    <property type="entry name" value="Glyco_hydro_43"/>
    <property type="match status" value="1"/>
</dbReference>
<reference evidence="7 8" key="1">
    <citation type="submission" date="2022-03" db="EMBL/GenBank/DDBJ databases">
        <title>Metagenome-assembled genomes from swine fecal metagenomes.</title>
        <authorList>
            <person name="Holman D.B."/>
            <person name="Kommadath A."/>
        </authorList>
    </citation>
    <scope>NUCLEOTIDE SEQUENCE [LARGE SCALE GENOMIC DNA]</scope>
    <source>
        <strain evidence="7">SUG147</strain>
    </source>
</reference>
<evidence type="ECO:0000256" key="4">
    <source>
        <dbReference type="ARBA" id="ARBA00023277"/>
    </source>
</evidence>
<dbReference type="Gene3D" id="2.60.120.260">
    <property type="entry name" value="Galactose-binding domain-like"/>
    <property type="match status" value="1"/>
</dbReference>
<protein>
    <submittedName>
        <fullName evidence="7">Family 43 glycosylhydrolase</fullName>
    </submittedName>
</protein>
<dbReference type="SUPFAM" id="SSF49785">
    <property type="entry name" value="Galactose-binding domain-like"/>
    <property type="match status" value="1"/>
</dbReference>
<dbReference type="AlphaFoldDB" id="A0AAE3FFF1"/>
<dbReference type="InterPro" id="IPR006710">
    <property type="entry name" value="Glyco_hydro_43"/>
</dbReference>
<dbReference type="GO" id="GO:0045493">
    <property type="term" value="P:xylan catabolic process"/>
    <property type="evidence" value="ECO:0007669"/>
    <property type="project" value="UniProtKB-KW"/>
</dbReference>
<dbReference type="PANTHER" id="PTHR43772:SF2">
    <property type="entry name" value="PUTATIVE (AFU_ORTHOLOGUE AFUA_2G04480)-RELATED"/>
    <property type="match status" value="1"/>
</dbReference>
<dbReference type="InterPro" id="IPR052176">
    <property type="entry name" value="Glycosyl_Hydrlase_43_Enz"/>
</dbReference>
<dbReference type="PANTHER" id="PTHR43772">
    <property type="entry name" value="ENDO-1,4-BETA-XYLANASE"/>
    <property type="match status" value="1"/>
</dbReference>
<dbReference type="GO" id="GO:0004553">
    <property type="term" value="F:hydrolase activity, hydrolyzing O-glycosyl compounds"/>
    <property type="evidence" value="ECO:0007669"/>
    <property type="project" value="InterPro"/>
</dbReference>
<keyword evidence="2" id="KW-0858">Xylan degradation</keyword>
<proteinExistence type="inferred from homology"/>
<accession>A0AAE3FFF1</accession>
<sequence length="501" mass="57266">MKNTSVKNKRHTYCNPLAIPDLPRGKDDWYPFERGMFSHENKPESVTVPDYRTISDPTVYYYDNKWYLYPSYGMAWVTEDFETWEHVRTEPYCPKYSPCITRWNGRFLLTSWNCPLYVGDSPTGPFTEMGPFISRDGTPFVPCDPCLFTDDDGRIYMYAFRGVDIPGREGEFISTVVGYELDRTNPVRVVNGPVTVIRQNTHANWWERQGGYNQDEEFGWVEGPHLLKHNGRYYMIYASPDTCTPNYCMAVYYSDEGPLTGFVCQKKNPLTYRIEGLVKGAGHGCVEHGPGNTLWAFYTIPARSTHEYERRIGMDLVDVDENGELFCPSGVTFTPQYIPSADTKKGAGENSTHELPVNTRYIPTASSFVAGREPHFSSDESPLTWWQPCDDDTEPTLTFGLKQGTYRVTASRVWWKEQGLDYAAGIVPGPFRYIIEGYNGKEWYTLLDRSDLDTDLNIDYCDFDAGICKAVRIRIVGWPKGITPGIVDFTVFGRRYVEGAE</sequence>
<evidence type="ECO:0000313" key="8">
    <source>
        <dbReference type="Proteomes" id="UP001139365"/>
    </source>
</evidence>
<evidence type="ECO:0000256" key="1">
    <source>
        <dbReference type="ARBA" id="ARBA00009865"/>
    </source>
</evidence>